<dbReference type="InterPro" id="IPR026286">
    <property type="entry name" value="MaiA/AMDase"/>
</dbReference>
<sequence>MSDARGWRGKFGCLAPSTNTIVQPDYDDLRVPGVTAHYSRILVRNMAVGSNEGFAALTDAISASVDAALDSVLTSEPDRIVMGMSAISFYGGVAGAEAFAARIGALARLPVNTGALATAAALRRFGVRRVAFFSPYFPNANAEVRRFYAECGFEVVADECLRCESPVAIAHVPVARCREVVLRLDGHAPDAIVQVGTNLSMLDFAASAEAVLGKPVIAINAATWWQALREHGVDDRIVGKGRLLGDH</sequence>
<dbReference type="Gene3D" id="3.40.50.12500">
    <property type="match status" value="1"/>
</dbReference>
<accession>A0A7G5IG13</accession>
<protein>
    <submittedName>
        <fullName evidence="1">Arylmalonate decarboxylase</fullName>
    </submittedName>
</protein>
<dbReference type="RefSeq" id="WP_182295150.1">
    <property type="nucleotide sequence ID" value="NZ_CP059851.1"/>
</dbReference>
<gene>
    <name evidence="1" type="ORF">H3309_13220</name>
</gene>
<dbReference type="Proteomes" id="UP000515292">
    <property type="component" value="Chromosome"/>
</dbReference>
<evidence type="ECO:0000313" key="1">
    <source>
        <dbReference type="EMBL" id="QMW22305.1"/>
    </source>
</evidence>
<organism evidence="1 2">
    <name type="scientific">Sandaracinobacteroides saxicola</name>
    <dbReference type="NCBI Taxonomy" id="2759707"/>
    <lineage>
        <taxon>Bacteria</taxon>
        <taxon>Pseudomonadati</taxon>
        <taxon>Pseudomonadota</taxon>
        <taxon>Alphaproteobacteria</taxon>
        <taxon>Sphingomonadales</taxon>
        <taxon>Sphingosinicellaceae</taxon>
        <taxon>Sandaracinobacteroides</taxon>
    </lineage>
</organism>
<dbReference type="PANTHER" id="PTHR40267">
    <property type="entry name" value="BLR3294 PROTEIN"/>
    <property type="match status" value="1"/>
</dbReference>
<reference evidence="1 2" key="1">
    <citation type="submission" date="2020-07" db="EMBL/GenBank/DDBJ databases">
        <title>Complete genome sequence for Sandaracinobacter sp. M6.</title>
        <authorList>
            <person name="Tang Y."/>
            <person name="Liu Q."/>
            <person name="Guo Z."/>
            <person name="Lei P."/>
            <person name="Huang B."/>
        </authorList>
    </citation>
    <scope>NUCLEOTIDE SEQUENCE [LARGE SCALE GENOMIC DNA]</scope>
    <source>
        <strain evidence="1 2">M6</strain>
    </source>
</reference>
<name>A0A7G5IG13_9SPHN</name>
<dbReference type="PANTHER" id="PTHR40267:SF1">
    <property type="entry name" value="BLR3294 PROTEIN"/>
    <property type="match status" value="1"/>
</dbReference>
<keyword evidence="2" id="KW-1185">Reference proteome</keyword>
<dbReference type="KEGG" id="sand:H3309_13220"/>
<dbReference type="PIRSF" id="PIRSF015736">
    <property type="entry name" value="MI"/>
    <property type="match status" value="1"/>
</dbReference>
<evidence type="ECO:0000313" key="2">
    <source>
        <dbReference type="Proteomes" id="UP000515292"/>
    </source>
</evidence>
<dbReference type="InterPro" id="IPR053714">
    <property type="entry name" value="Iso_Racemase_Enz_sf"/>
</dbReference>
<dbReference type="AlphaFoldDB" id="A0A7G5IG13"/>
<proteinExistence type="predicted"/>
<dbReference type="Pfam" id="PF17645">
    <property type="entry name" value="Amdase"/>
    <property type="match status" value="1"/>
</dbReference>
<dbReference type="EMBL" id="CP059851">
    <property type="protein sequence ID" value="QMW22305.1"/>
    <property type="molecule type" value="Genomic_DNA"/>
</dbReference>